<proteinExistence type="inferred from homology"/>
<dbReference type="Proteomes" id="UP001335737">
    <property type="component" value="Unassembled WGS sequence"/>
</dbReference>
<dbReference type="Pfam" id="PF25198">
    <property type="entry name" value="Spore_GerAC_N"/>
    <property type="match status" value="1"/>
</dbReference>
<dbReference type="Pfam" id="PF05504">
    <property type="entry name" value="Spore_GerAC"/>
    <property type="match status" value="1"/>
</dbReference>
<dbReference type="Gene3D" id="3.30.300.210">
    <property type="entry name" value="Nutrient germinant receptor protein C, domain 3"/>
    <property type="match status" value="1"/>
</dbReference>
<organism evidence="11 12">
    <name type="scientific">Virgibacillus tibetensis</name>
    <dbReference type="NCBI Taxonomy" id="3042313"/>
    <lineage>
        <taxon>Bacteria</taxon>
        <taxon>Bacillati</taxon>
        <taxon>Bacillota</taxon>
        <taxon>Bacilli</taxon>
        <taxon>Bacillales</taxon>
        <taxon>Bacillaceae</taxon>
        <taxon>Virgibacillus</taxon>
    </lineage>
</organism>
<evidence type="ECO:0000256" key="1">
    <source>
        <dbReference type="ARBA" id="ARBA00004635"/>
    </source>
</evidence>
<dbReference type="PANTHER" id="PTHR35789">
    <property type="entry name" value="SPORE GERMINATION PROTEIN B3"/>
    <property type="match status" value="1"/>
</dbReference>
<feature type="domain" description="Spore germination GerAC-like C-terminal" evidence="9">
    <location>
        <begin position="212"/>
        <end position="377"/>
    </location>
</feature>
<dbReference type="InterPro" id="IPR038501">
    <property type="entry name" value="Spore_GerAC_C_sf"/>
</dbReference>
<dbReference type="InterPro" id="IPR008844">
    <property type="entry name" value="Spore_GerAC-like"/>
</dbReference>
<keyword evidence="6" id="KW-0564">Palmitate</keyword>
<evidence type="ECO:0000256" key="5">
    <source>
        <dbReference type="ARBA" id="ARBA00023136"/>
    </source>
</evidence>
<reference evidence="11 12" key="1">
    <citation type="journal article" date="2024" name="Int. J. Syst. Evol. Microbiol.">
        <title>Virgibacillus tibetensis sp. nov., isolated from salt lake on the Tibetan Plateau of China.</title>
        <authorList>
            <person name="Phurbu D."/>
            <person name="Liu Z.-X."/>
            <person name="Wang R."/>
            <person name="Zheng Y.-Y."/>
            <person name="Liu H.-C."/>
            <person name="Zhou Y.-G."/>
            <person name="Yu Y.-J."/>
            <person name="Li A.-H."/>
        </authorList>
    </citation>
    <scope>NUCLEOTIDE SEQUENCE [LARGE SCALE GENOMIC DNA]</scope>
    <source>
        <strain evidence="11 12">C22-A2</strain>
    </source>
</reference>
<evidence type="ECO:0000256" key="7">
    <source>
        <dbReference type="ARBA" id="ARBA00023288"/>
    </source>
</evidence>
<dbReference type="InterPro" id="IPR057336">
    <property type="entry name" value="GerAC_N"/>
</dbReference>
<keyword evidence="7" id="KW-0449">Lipoprotein</keyword>
<evidence type="ECO:0000256" key="2">
    <source>
        <dbReference type="ARBA" id="ARBA00007886"/>
    </source>
</evidence>
<sequence>MFIILKKTHIFCLGIIGMLFLAGCWDRTEVNDIAIVLGVGLDRADEDQLELSVQIINPGALGGGQAGGGGEGGEVSTVQRITGRTIFDASSKLQQEVSRELFIGHNQVVFIGEKLAEEGIHKYIDYFARSPFPRLRMNVFVTKGGPADFLNIKPDLETSSAEFARKLANFEIGVNITLKDLMEMLSSNDSGAVLPIVKIVSDSPEKPGLRTEGTAVFDKGKMVGEIDEKLTRGLLWLRDEIKTSTVTIEPEEAEGLISFYIFDASTVLKPEIKNGKWKMVVEVESFDDVRENETKLNMGDPATLKKVEKQLEQEIDERIRLTLELVQKEMQVDIVNFGKAFRRHYPKEWNKVKDQWKEKFPEVEVEIKSRVEIQRPGSSTSPQSVPEEEEAGQ</sequence>
<comment type="similarity">
    <text evidence="2">Belongs to the GerABKC lipoprotein family.</text>
</comment>
<comment type="subcellular location">
    <subcellularLocation>
        <location evidence="1">Membrane</location>
        <topology evidence="1">Lipid-anchor</topology>
    </subcellularLocation>
</comment>
<accession>A0ABU6KFC4</accession>
<dbReference type="PANTHER" id="PTHR35789:SF1">
    <property type="entry name" value="SPORE GERMINATION PROTEIN B3"/>
    <property type="match status" value="1"/>
</dbReference>
<keyword evidence="4" id="KW-0732">Signal</keyword>
<keyword evidence="12" id="KW-1185">Reference proteome</keyword>
<feature type="region of interest" description="Disordered" evidence="8">
    <location>
        <begin position="371"/>
        <end position="393"/>
    </location>
</feature>
<dbReference type="PROSITE" id="PS51257">
    <property type="entry name" value="PROKAR_LIPOPROTEIN"/>
    <property type="match status" value="1"/>
</dbReference>
<protein>
    <submittedName>
        <fullName evidence="11">Ger(X)C family spore germination protein</fullName>
    </submittedName>
</protein>
<keyword evidence="3" id="KW-0309">Germination</keyword>
<feature type="domain" description="Spore germination protein N-terminal" evidence="10">
    <location>
        <begin position="26"/>
        <end position="199"/>
    </location>
</feature>
<name>A0ABU6KFC4_9BACI</name>
<keyword evidence="5" id="KW-0472">Membrane</keyword>
<evidence type="ECO:0000256" key="4">
    <source>
        <dbReference type="ARBA" id="ARBA00022729"/>
    </source>
</evidence>
<comment type="caution">
    <text evidence="11">The sequence shown here is derived from an EMBL/GenBank/DDBJ whole genome shotgun (WGS) entry which is preliminary data.</text>
</comment>
<dbReference type="NCBIfam" id="TIGR02887">
    <property type="entry name" value="spore_ger_x_C"/>
    <property type="match status" value="1"/>
</dbReference>
<evidence type="ECO:0000313" key="12">
    <source>
        <dbReference type="Proteomes" id="UP001335737"/>
    </source>
</evidence>
<dbReference type="RefSeq" id="WP_327607134.1">
    <property type="nucleotide sequence ID" value="NZ_JARZFX010000003.1"/>
</dbReference>
<evidence type="ECO:0000259" key="10">
    <source>
        <dbReference type="Pfam" id="PF25198"/>
    </source>
</evidence>
<dbReference type="InterPro" id="IPR046953">
    <property type="entry name" value="Spore_GerAC-like_C"/>
</dbReference>
<gene>
    <name evidence="11" type="ORF">QGM71_08675</name>
</gene>
<dbReference type="Gene3D" id="6.20.190.10">
    <property type="entry name" value="Nutrient germinant receptor protein C, domain 1"/>
    <property type="match status" value="1"/>
</dbReference>
<evidence type="ECO:0000256" key="6">
    <source>
        <dbReference type="ARBA" id="ARBA00023139"/>
    </source>
</evidence>
<evidence type="ECO:0000256" key="8">
    <source>
        <dbReference type="SAM" id="MobiDB-lite"/>
    </source>
</evidence>
<evidence type="ECO:0000256" key="3">
    <source>
        <dbReference type="ARBA" id="ARBA00022544"/>
    </source>
</evidence>
<dbReference type="EMBL" id="JARZFX010000003">
    <property type="protein sequence ID" value="MEC5423564.1"/>
    <property type="molecule type" value="Genomic_DNA"/>
</dbReference>
<evidence type="ECO:0000313" key="11">
    <source>
        <dbReference type="EMBL" id="MEC5423564.1"/>
    </source>
</evidence>
<evidence type="ECO:0000259" key="9">
    <source>
        <dbReference type="Pfam" id="PF05504"/>
    </source>
</evidence>